<proteinExistence type="predicted"/>
<dbReference type="Proteomes" id="UP001143910">
    <property type="component" value="Unassembled WGS sequence"/>
</dbReference>
<evidence type="ECO:0000313" key="2">
    <source>
        <dbReference type="Proteomes" id="UP001143910"/>
    </source>
</evidence>
<evidence type="ECO:0000313" key="1">
    <source>
        <dbReference type="EMBL" id="KAJ2968104.1"/>
    </source>
</evidence>
<sequence>MSGYYIWINGFPGVGKLTVAKVLQQLLPGSRLIDNHSLIDQATLPRDHPDYNAERVKIRDAMYASVVHPKTDAESACGNREEQLKQLLIFTDCFTDCQLGSEWSRANQAAAAEANRPFLPVYLSCSREENLKRAVRPQRQEGRNKLVDAEMIAGFLDTLEIFKFPGLGIDIDTTELAPEQTAQLILEAMEAHKRD</sequence>
<protein>
    <submittedName>
        <fullName evidence="1">Uncharacterized protein</fullName>
    </submittedName>
</protein>
<name>A0ACC1MN60_9HYPO</name>
<organism evidence="1 2">
    <name type="scientific">Zarea fungicola</name>
    <dbReference type="NCBI Taxonomy" id="93591"/>
    <lineage>
        <taxon>Eukaryota</taxon>
        <taxon>Fungi</taxon>
        <taxon>Dikarya</taxon>
        <taxon>Ascomycota</taxon>
        <taxon>Pezizomycotina</taxon>
        <taxon>Sordariomycetes</taxon>
        <taxon>Hypocreomycetidae</taxon>
        <taxon>Hypocreales</taxon>
        <taxon>Cordycipitaceae</taxon>
        <taxon>Zarea</taxon>
    </lineage>
</organism>
<dbReference type="EMBL" id="JANJQO010002096">
    <property type="protein sequence ID" value="KAJ2968104.1"/>
    <property type="molecule type" value="Genomic_DNA"/>
</dbReference>
<accession>A0ACC1MN60</accession>
<comment type="caution">
    <text evidence="1">The sequence shown here is derived from an EMBL/GenBank/DDBJ whole genome shotgun (WGS) entry which is preliminary data.</text>
</comment>
<keyword evidence="2" id="KW-1185">Reference proteome</keyword>
<gene>
    <name evidence="1" type="ORF">NQ176_g9341</name>
</gene>
<reference evidence="1" key="1">
    <citation type="submission" date="2022-08" db="EMBL/GenBank/DDBJ databases">
        <title>Genome Sequence of Lecanicillium fungicola.</title>
        <authorList>
            <person name="Buettner E."/>
        </authorList>
    </citation>
    <scope>NUCLEOTIDE SEQUENCE</scope>
    <source>
        <strain evidence="1">Babe33</strain>
    </source>
</reference>